<keyword evidence="7" id="KW-1185">Reference proteome</keyword>
<comment type="caution">
    <text evidence="6">The sequence shown here is derived from an EMBL/GenBank/DDBJ whole genome shotgun (WGS) entry which is preliminary data.</text>
</comment>
<keyword evidence="3" id="KW-0238">DNA-binding</keyword>
<keyword evidence="2" id="KW-0805">Transcription regulation</keyword>
<evidence type="ECO:0000256" key="1">
    <source>
        <dbReference type="ARBA" id="ARBA00022491"/>
    </source>
</evidence>
<sequence length="252" mass="28338">MNATPSYYDIKDAARCLGVAPSTLRYWESQGLVRASRDERNDYRRYALHDVLEAGEIAFYRQLGVPVRDLASYRAMSISALDDALGRTEDSIEQRIAELETMRTRLARQRSLNAVAEELRVSGMRPATPAIERLTSIDYNTSVPWNALIDEPWCYAVLIRAEDPSVVHEAVADEAGSASPLWVRTPSDNERTCRECLLKTTPELDGNNAAELFDAATRSGLRPRALVGTYLVTATEPEDGSRWDYYRSWIVT</sequence>
<dbReference type="CDD" id="cd00592">
    <property type="entry name" value="HTH_MerR-like"/>
    <property type="match status" value="1"/>
</dbReference>
<dbReference type="AlphaFoldDB" id="A0A3N0B996"/>
<keyword evidence="1" id="KW-0678">Repressor</keyword>
<proteinExistence type="predicted"/>
<name>A0A3N0B996_9ACTN</name>
<dbReference type="GO" id="GO:0003677">
    <property type="term" value="F:DNA binding"/>
    <property type="evidence" value="ECO:0007669"/>
    <property type="project" value="UniProtKB-KW"/>
</dbReference>
<evidence type="ECO:0000256" key="2">
    <source>
        <dbReference type="ARBA" id="ARBA00023015"/>
    </source>
</evidence>
<dbReference type="PANTHER" id="PTHR30204:SF69">
    <property type="entry name" value="MERR-FAMILY TRANSCRIPTIONAL REGULATOR"/>
    <property type="match status" value="1"/>
</dbReference>
<dbReference type="InterPro" id="IPR009061">
    <property type="entry name" value="DNA-bd_dom_put_sf"/>
</dbReference>
<evidence type="ECO:0000259" key="5">
    <source>
        <dbReference type="PROSITE" id="PS50937"/>
    </source>
</evidence>
<dbReference type="GO" id="GO:0003700">
    <property type="term" value="F:DNA-binding transcription factor activity"/>
    <property type="evidence" value="ECO:0007669"/>
    <property type="project" value="InterPro"/>
</dbReference>
<keyword evidence="4" id="KW-0804">Transcription</keyword>
<dbReference type="Gene3D" id="1.10.1660.10">
    <property type="match status" value="1"/>
</dbReference>
<dbReference type="PROSITE" id="PS50937">
    <property type="entry name" value="HTH_MERR_2"/>
    <property type="match status" value="1"/>
</dbReference>
<dbReference type="RefSeq" id="WP_123192258.1">
    <property type="nucleotide sequence ID" value="NZ_QICD01000012.1"/>
</dbReference>
<dbReference type="SUPFAM" id="SSF46955">
    <property type="entry name" value="Putative DNA-binding domain"/>
    <property type="match status" value="1"/>
</dbReference>
<feature type="domain" description="HTH merR-type" evidence="5">
    <location>
        <begin position="7"/>
        <end position="78"/>
    </location>
</feature>
<dbReference type="EMBL" id="QICD01000012">
    <property type="protein sequence ID" value="RNL43865.1"/>
    <property type="molecule type" value="Genomic_DNA"/>
</dbReference>
<dbReference type="Proteomes" id="UP000278632">
    <property type="component" value="Unassembled WGS sequence"/>
</dbReference>
<evidence type="ECO:0000313" key="6">
    <source>
        <dbReference type="EMBL" id="RNL43865.1"/>
    </source>
</evidence>
<reference evidence="7" key="1">
    <citation type="submission" date="2018-05" db="EMBL/GenBank/DDBJ databases">
        <title>Genome Sequencing of selected type strains of the family Eggerthellaceae.</title>
        <authorList>
            <person name="Danylec N."/>
            <person name="Stoll D.A."/>
            <person name="Doetsch A."/>
            <person name="Huch M."/>
        </authorList>
    </citation>
    <scope>NUCLEOTIDE SEQUENCE [LARGE SCALE GENOMIC DNA]</scope>
    <source>
        <strain evidence="7">DSM 16106</strain>
    </source>
</reference>
<dbReference type="PANTHER" id="PTHR30204">
    <property type="entry name" value="REDOX-CYCLING DRUG-SENSING TRANSCRIPTIONAL ACTIVATOR SOXR"/>
    <property type="match status" value="1"/>
</dbReference>
<evidence type="ECO:0000313" key="7">
    <source>
        <dbReference type="Proteomes" id="UP000278632"/>
    </source>
</evidence>
<dbReference type="OrthoDB" id="9809391at2"/>
<protein>
    <submittedName>
        <fullName evidence="6">MerR family transcriptional regulator</fullName>
    </submittedName>
</protein>
<dbReference type="InterPro" id="IPR047057">
    <property type="entry name" value="MerR_fam"/>
</dbReference>
<accession>A0A3N0B996</accession>
<gene>
    <name evidence="6" type="ORF">DMP08_07220</name>
</gene>
<evidence type="ECO:0000256" key="3">
    <source>
        <dbReference type="ARBA" id="ARBA00023125"/>
    </source>
</evidence>
<evidence type="ECO:0000256" key="4">
    <source>
        <dbReference type="ARBA" id="ARBA00023163"/>
    </source>
</evidence>
<dbReference type="Pfam" id="PF00376">
    <property type="entry name" value="MerR"/>
    <property type="match status" value="1"/>
</dbReference>
<dbReference type="SMART" id="SM00422">
    <property type="entry name" value="HTH_MERR"/>
    <property type="match status" value="1"/>
</dbReference>
<organism evidence="6 7">
    <name type="scientific">Paraeggerthella hongkongensis</name>
    <dbReference type="NCBI Taxonomy" id="230658"/>
    <lineage>
        <taxon>Bacteria</taxon>
        <taxon>Bacillati</taxon>
        <taxon>Actinomycetota</taxon>
        <taxon>Coriobacteriia</taxon>
        <taxon>Eggerthellales</taxon>
        <taxon>Eggerthellaceae</taxon>
        <taxon>Paraeggerthella</taxon>
    </lineage>
</organism>
<dbReference type="InterPro" id="IPR000551">
    <property type="entry name" value="MerR-type_HTH_dom"/>
</dbReference>